<dbReference type="AlphaFoldDB" id="A0A2C6M5L6"/>
<dbReference type="RefSeq" id="WP_099083779.1">
    <property type="nucleotide sequence ID" value="NZ_AWQQ01000091.1"/>
</dbReference>
<evidence type="ECO:0000313" key="1">
    <source>
        <dbReference type="EMBL" id="PHJ37507.1"/>
    </source>
</evidence>
<accession>A0A2C6M5L6</accession>
<name>A0A2C6M5L6_9FIRM</name>
<reference evidence="1 2" key="1">
    <citation type="submission" date="2013-09" db="EMBL/GenBank/DDBJ databases">
        <title>Biodegradation of hydrocarbons in the deep terrestrial subsurface : characterization of a microbial consortium composed of two Desulfotomaculum species originating from a deep geological formation.</title>
        <authorList>
            <person name="Aullo T."/>
            <person name="Berlendis S."/>
            <person name="Lascourreges J.-F."/>
            <person name="Dessort D."/>
            <person name="Saint-Laurent S."/>
            <person name="Schraauwers B."/>
            <person name="Mas J."/>
            <person name="Magot M."/>
            <person name="Ranchou-Peyruse A."/>
        </authorList>
    </citation>
    <scope>NUCLEOTIDE SEQUENCE [LARGE SCALE GENOMIC DNA]</scope>
    <source>
        <strain evidence="1 2">Bs107</strain>
    </source>
</reference>
<protein>
    <submittedName>
        <fullName evidence="1">Uncharacterized protein</fullName>
    </submittedName>
</protein>
<evidence type="ECO:0000313" key="2">
    <source>
        <dbReference type="Proteomes" id="UP000222564"/>
    </source>
</evidence>
<comment type="caution">
    <text evidence="1">The sequence shown here is derived from an EMBL/GenBank/DDBJ whole genome shotgun (WGS) entry which is preliminary data.</text>
</comment>
<sequence>MDQRVKTGLALTQKHLSLCDENRRKAHADSRNTFVEKAIEFYSGYLNAEQNPKFFDDIFATKVQQRVEQIGKTFGTGQYKIAVELSIFSHLLASQMKVSDDTMRSCAIFVQMK</sequence>
<dbReference type="Proteomes" id="UP000222564">
    <property type="component" value="Unassembled WGS sequence"/>
</dbReference>
<dbReference type="EMBL" id="AWQQ01000091">
    <property type="protein sequence ID" value="PHJ37507.1"/>
    <property type="molecule type" value="Genomic_DNA"/>
</dbReference>
<dbReference type="OrthoDB" id="1734420at2"/>
<organism evidence="1 2">
    <name type="scientific">Desulforamulus profundi</name>
    <dbReference type="NCBI Taxonomy" id="1383067"/>
    <lineage>
        <taxon>Bacteria</taxon>
        <taxon>Bacillati</taxon>
        <taxon>Bacillota</taxon>
        <taxon>Clostridia</taxon>
        <taxon>Eubacteriales</taxon>
        <taxon>Peptococcaceae</taxon>
        <taxon>Desulforamulus</taxon>
    </lineage>
</organism>
<keyword evidence="2" id="KW-1185">Reference proteome</keyword>
<proteinExistence type="predicted"/>
<gene>
    <name evidence="1" type="ORF">P378_16505</name>
</gene>